<reference evidence="3 4" key="1">
    <citation type="submission" date="2020-08" db="EMBL/GenBank/DDBJ databases">
        <title>Genomic Encyclopedia of Type Strains, Phase III (KMG-III): the genomes of soil and plant-associated and newly described type strains.</title>
        <authorList>
            <person name="Whitman W."/>
        </authorList>
    </citation>
    <scope>NUCLEOTIDE SEQUENCE [LARGE SCALE GENOMIC DNA]</scope>
    <source>
        <strain evidence="3 4">CECT 8640</strain>
    </source>
</reference>
<name>A0A841CRC1_9PSEU</name>
<dbReference type="Pfam" id="PF12706">
    <property type="entry name" value="Lactamase_B_2"/>
    <property type="match status" value="1"/>
</dbReference>
<dbReference type="Proteomes" id="UP000547510">
    <property type="component" value="Unassembled WGS sequence"/>
</dbReference>
<proteinExistence type="predicted"/>
<dbReference type="InterPro" id="IPR001279">
    <property type="entry name" value="Metallo-B-lactamas"/>
</dbReference>
<dbReference type="AlphaFoldDB" id="A0A841CRC1"/>
<dbReference type="PANTHER" id="PTHR43546:SF7">
    <property type="entry name" value="METALLO-BETA-LACTAMASE DOMAIN-CONTAINING PROTEIN"/>
    <property type="match status" value="1"/>
</dbReference>
<dbReference type="SUPFAM" id="SSF56281">
    <property type="entry name" value="Metallo-hydrolase/oxidoreductase"/>
    <property type="match status" value="1"/>
</dbReference>
<evidence type="ECO:0000259" key="2">
    <source>
        <dbReference type="Pfam" id="PF12706"/>
    </source>
</evidence>
<feature type="region of interest" description="Disordered" evidence="1">
    <location>
        <begin position="1"/>
        <end position="25"/>
    </location>
</feature>
<dbReference type="EMBL" id="JACHJN010000008">
    <property type="protein sequence ID" value="MBB5958587.1"/>
    <property type="molecule type" value="Genomic_DNA"/>
</dbReference>
<protein>
    <submittedName>
        <fullName evidence="3">L-ascorbate metabolism protein UlaG (Beta-lactamase superfamily)</fullName>
    </submittedName>
</protein>
<feature type="domain" description="Metallo-beta-lactamase" evidence="2">
    <location>
        <begin position="57"/>
        <end position="246"/>
    </location>
</feature>
<dbReference type="InterPro" id="IPR050114">
    <property type="entry name" value="UPF0173_UPF0282_UlaG_hydrolase"/>
</dbReference>
<evidence type="ECO:0000313" key="4">
    <source>
        <dbReference type="Proteomes" id="UP000547510"/>
    </source>
</evidence>
<dbReference type="InterPro" id="IPR036866">
    <property type="entry name" value="RibonucZ/Hydroxyglut_hydro"/>
</dbReference>
<sequence>MDGGLTPGEPTASSGGSPPTRHGSDSLYFVGTATTVLRLGPFTLLTDPNFLRRGQWSYLGQGLVSRRRTDPAIGIGELPPLDAVVLSHLHGDHFDRVASRELDRDLPILTTPHAARRLGRRGFREPVALRTWADETMHKDDASLTVTSLPGRHALGPLARVLPPVMGTLLEYRATAGSPALRIYLSGDTLVHDDLREIRERYPSIDVAVVHLGGTKVLGVLLTMDGAQGVDLLEMLRPRQAVPVHYDDYGLMKSPLSDFTDEVRRRRPETAVSYLDRGQTLTLPTAGGKAGTDGEHPS</sequence>
<gene>
    <name evidence="3" type="ORF">FHS29_005195</name>
</gene>
<organism evidence="3 4">
    <name type="scientific">Saccharothrix tamanrassetensis</name>
    <dbReference type="NCBI Taxonomy" id="1051531"/>
    <lineage>
        <taxon>Bacteria</taxon>
        <taxon>Bacillati</taxon>
        <taxon>Actinomycetota</taxon>
        <taxon>Actinomycetes</taxon>
        <taxon>Pseudonocardiales</taxon>
        <taxon>Pseudonocardiaceae</taxon>
        <taxon>Saccharothrix</taxon>
    </lineage>
</organism>
<dbReference type="Gene3D" id="3.60.15.10">
    <property type="entry name" value="Ribonuclease Z/Hydroxyacylglutathione hydrolase-like"/>
    <property type="match status" value="1"/>
</dbReference>
<comment type="caution">
    <text evidence="3">The sequence shown here is derived from an EMBL/GenBank/DDBJ whole genome shotgun (WGS) entry which is preliminary data.</text>
</comment>
<evidence type="ECO:0000313" key="3">
    <source>
        <dbReference type="EMBL" id="MBB5958587.1"/>
    </source>
</evidence>
<accession>A0A841CRC1</accession>
<evidence type="ECO:0000256" key="1">
    <source>
        <dbReference type="SAM" id="MobiDB-lite"/>
    </source>
</evidence>
<keyword evidence="4" id="KW-1185">Reference proteome</keyword>
<dbReference type="PANTHER" id="PTHR43546">
    <property type="entry name" value="UPF0173 METAL-DEPENDENT HYDROLASE MJ1163-RELATED"/>
    <property type="match status" value="1"/>
</dbReference>